<sequence length="78" mass="9012">MLLGNVFLCDENHKSVQGKGSKKLSRPPCMSCSEDVCKCRDQTLFDSVMGDGRWLFREFVVYESSQCYPEYVITYTRV</sequence>
<comment type="caution">
    <text evidence="1">The sequence shown here is derived from an EMBL/GenBank/DDBJ whole genome shotgun (WGS) entry which is preliminary data.</text>
</comment>
<reference evidence="1 2" key="1">
    <citation type="submission" date="2024-04" db="EMBL/GenBank/DDBJ databases">
        <authorList>
            <consortium name="Genoscope - CEA"/>
            <person name="William W."/>
        </authorList>
    </citation>
    <scope>NUCLEOTIDE SEQUENCE [LARGE SCALE GENOMIC DNA]</scope>
</reference>
<dbReference type="AlphaFoldDB" id="A0AAV2IRK6"/>
<gene>
    <name evidence="1" type="ORF">GSLYS_00022402001</name>
</gene>
<organism evidence="1 2">
    <name type="scientific">Lymnaea stagnalis</name>
    <name type="common">Great pond snail</name>
    <name type="synonym">Helix stagnalis</name>
    <dbReference type="NCBI Taxonomy" id="6523"/>
    <lineage>
        <taxon>Eukaryota</taxon>
        <taxon>Metazoa</taxon>
        <taxon>Spiralia</taxon>
        <taxon>Lophotrochozoa</taxon>
        <taxon>Mollusca</taxon>
        <taxon>Gastropoda</taxon>
        <taxon>Heterobranchia</taxon>
        <taxon>Euthyneura</taxon>
        <taxon>Panpulmonata</taxon>
        <taxon>Hygrophila</taxon>
        <taxon>Lymnaeoidea</taxon>
        <taxon>Lymnaeidae</taxon>
        <taxon>Lymnaea</taxon>
    </lineage>
</organism>
<dbReference type="Proteomes" id="UP001497497">
    <property type="component" value="Unassembled WGS sequence"/>
</dbReference>
<keyword evidence="2" id="KW-1185">Reference proteome</keyword>
<proteinExistence type="predicted"/>
<evidence type="ECO:0000313" key="2">
    <source>
        <dbReference type="Proteomes" id="UP001497497"/>
    </source>
</evidence>
<protein>
    <submittedName>
        <fullName evidence="1">Uncharacterized protein</fullName>
    </submittedName>
</protein>
<dbReference type="EMBL" id="CAXITT010003595">
    <property type="protein sequence ID" value="CAL1549085.1"/>
    <property type="molecule type" value="Genomic_DNA"/>
</dbReference>
<dbReference type="Gene3D" id="3.90.228.10">
    <property type="match status" value="1"/>
</dbReference>
<accession>A0AAV2IRK6</accession>
<evidence type="ECO:0000313" key="1">
    <source>
        <dbReference type="EMBL" id="CAL1549085.1"/>
    </source>
</evidence>
<name>A0AAV2IRK6_LYMST</name>
<dbReference type="SUPFAM" id="SSF56399">
    <property type="entry name" value="ADP-ribosylation"/>
    <property type="match status" value="1"/>
</dbReference>